<dbReference type="SUPFAM" id="SSF48371">
    <property type="entry name" value="ARM repeat"/>
    <property type="match status" value="1"/>
</dbReference>
<sequence length="2321" mass="269696">MDKLKKFRSELTSILSYDEIKGSITNTPSDDQELLKLLNDLKDVIYANHYNELYKPNSKQLKELLKHFELLSVLLNVKEYSIRVAATKCLDSILISCSIANPQKIIYALLKEFDRNRGINSMEYILTRLIYFFKDIKLSVLQKQSKGIIDIVINLVDRKDQRIADALVIFMKTFIQYCKKCKIPDISVRYIQLAATMEEIIFENDQTTRQMLCIIGNIYNEVDCIDDIIYEIIKKSIMIEEYKISEQIGIILILKHCWKKILEDDSTYVKLKYSIESIVMLIGCESNQLSLSILQFLEKLLQFPKKLKHILDVKNKENEFISEINFINDPLQNNDASEGEEWVPRKHFFFSNKISSEILVIIFDKLLSLYINNTSKNNVKISHQIIAIGIVNEILEIVPLSIQQLSGVIDIKDIRNITDNGLQKALLSLTLKCLYNGTNLILPNEVKMLFIKLLRDDKTTSKNVALTSLIPYANRIIYDSQLLEEIIECLEKSCLNENFTFQKNCIQFISSIPWQHSPEYNSTTQSKNREIFAKLLLSKDKKVVMECQDNLYQFLKNGDNEINGSNVFELEVPKSLLSPYQNNFPKTMNLPKYFDFAVKPLNSSFASNLLLLLEEVINSYHELMINNEDRLFLSLLTIVRIAPISQWRDVWIPFLIGNNEAKISILSLIDEHIYNEQTQLSQLSDNIELSTYILAGLSEIDFYECFISGIKYNFDTKSTLGKMMKNEDACSVALKTMNLYYTIITAAATNKQLIKQTIFDINYENTSVKPPTTPKTNGQFQKLHDISRFLGHGIRSKLKTTFFDSQNETMLLRNFFGTYENYCTNFDEENREKFLKPLFMAIDYMNCYLELVSLDNLIYILNELIMYIKIFMSICPMECIILTHQILKTMFSKNAGSMRLTEFHPPIDYFGFNFLDDEGIYIDQPKNKFSVYGMSAQKDGILEWNHYDDLGFLNSHLFDVQPKEVILDISNKYLRSLDVIFTKALQLYVITEDIHFRGAVINLMNQLDQVGLDYNQADRGLAVYNSIIRYCEKESTWCEDIAQSMLVFLTHRTIFNWKVKKIPSKIINPFIKVAENRTDLMTISNFLTLLPLLPLPDSFDTIMFTRQQWRLDRWLTKKPLETLHIMAKFGPLRTYISVEAFNDIVNHFKTAFEKCIRDGVIELSGKIIMTSIAVLRNLWMDDIEEWCLMMILKLTHEKKWYFLSIFVYAFIWFANDRNVIDTTLLKTAAEEMITSINEGIKNFIEDTRCGLMSLEEGKEVDFSLSIILHSLKGTFINEKKIFFVSHVLGEVICPSKEDNEILSIYTPKIHYLLFLHFHDKLKVSTLSETEQSIFIDKFQLPYSSKNFKTVVSILKKRRTLSCQGSIINSTEQECIFENEDLLEAFHFLNVKNLDVKQLEATFMSLYLINSKQIDLFYEQITNNLGIKKIKLFITTGVDILVSKVKSDRNEKTKNLLTKFVEHFWRIFIMYVKDLKTPDTIHCLYAFGSAIYTFPLLIKKCMYFNLESIKIIISHFHSFIIGKNYLNDMFFESLTFFFASQDVMNEFENTYFSLEHLPYLALGLLVYKVGCNNVNKTKMNILIECDDIELKKLEVNVKLAFNITANCFNTFKELDERNELSESERKAIKSLLRCSVMYEFSLIPTSSQICNFEPRVTLTKEKILFKSISIHMLNSIDVVTDFSSRISWLGWKDRRQFEDFWMSLFGVLSSTPCGEELEKGDKEVIQEQLASSTVAIDALTNNLLQSFLFPKQGDTISSKYPVRLPILKVDKEEYSFSKQCNYIVDILRNKTFNPLDDDMYVEKYDLCQVTLYHIWVVTKVLEKTEIKNESNEINLNDEVNMMLPKSVSSYMINMTDDLDTNSSLKALLDNFSHWFSKGVQNMPLNLLTATTRSIVLLSDLFDDVSTYRSIYVQLKPLFETEEYKRTPIGGYILYYLLKYFSIVGIETFDEGQSESETIHFITSIVEKEIQSTCLFTKYCIYSGTIFLCQSYTTDKLASLIELISENLYKEVTNMMFNKLPEFYQNRIFQMIFSIQNLGLETKMLTDKNTVKIIMNTFNDKYISCNVLCKVTRLTMQLISYNNSLSKEIMDNLHLFLSKIDKNMNIERVRCALSLFSKAICKVLDCTQYTTEIIIKLQNVIEIILIYICNIYNYEDVIVLGNGIFELSWLLPDKNMILDLLIDQIVVSIDNNISLKVLLHLVGKLFDRLYLENTKSDAHNILLLVVSTMSKIKLINSFEKSIYVMRCLFCAGNPNECVRSQIFWNVLDIQNVSPGYRKYLFTSILNSLDAVKIDKTFLINSMKRVIKGSSEEVIDINRLHAFL</sequence>
<keyword evidence="1" id="KW-1185">Reference proteome</keyword>
<dbReference type="Pfam" id="PF20927">
    <property type="entry name" value="Htt_C-HEAT"/>
    <property type="match status" value="1"/>
</dbReference>
<dbReference type="GO" id="GO:0005737">
    <property type="term" value="C:cytoplasm"/>
    <property type="evidence" value="ECO:0007669"/>
    <property type="project" value="TreeGrafter"/>
</dbReference>
<organism evidence="1 2">
    <name type="scientific">Strongyloides venezuelensis</name>
    <name type="common">Threadworm</name>
    <dbReference type="NCBI Taxonomy" id="75913"/>
    <lineage>
        <taxon>Eukaryota</taxon>
        <taxon>Metazoa</taxon>
        <taxon>Ecdysozoa</taxon>
        <taxon>Nematoda</taxon>
        <taxon>Chromadorea</taxon>
        <taxon>Rhabditida</taxon>
        <taxon>Tylenchina</taxon>
        <taxon>Panagrolaimomorpha</taxon>
        <taxon>Strongyloidoidea</taxon>
        <taxon>Strongyloididae</taxon>
        <taxon>Strongyloides</taxon>
    </lineage>
</organism>
<dbReference type="InterPro" id="IPR016024">
    <property type="entry name" value="ARM-type_fold"/>
</dbReference>
<dbReference type="PANTHER" id="PTHR10170">
    <property type="entry name" value="HUNTINGTON DISEASE PROTEIN"/>
    <property type="match status" value="1"/>
</dbReference>
<dbReference type="WBParaSite" id="SVE_0743500.1">
    <property type="protein sequence ID" value="SVE_0743500.1"/>
    <property type="gene ID" value="SVE_0743500"/>
</dbReference>
<dbReference type="STRING" id="75913.A0A0K0FEZ6"/>
<dbReference type="Proteomes" id="UP000035680">
    <property type="component" value="Unassembled WGS sequence"/>
</dbReference>
<dbReference type="InterPro" id="IPR028426">
    <property type="entry name" value="Huntingtin_fam"/>
</dbReference>
<reference evidence="2" key="2">
    <citation type="submission" date="2015-08" db="UniProtKB">
        <authorList>
            <consortium name="WormBaseParasite"/>
        </authorList>
    </citation>
    <scope>IDENTIFICATION</scope>
</reference>
<evidence type="ECO:0000313" key="2">
    <source>
        <dbReference type="WBParaSite" id="SVE_0743500.1"/>
    </source>
</evidence>
<name>A0A0K0FEZ6_STRVS</name>
<dbReference type="PANTHER" id="PTHR10170:SF10">
    <property type="entry name" value="HUNTINGTIN"/>
    <property type="match status" value="1"/>
</dbReference>
<reference evidence="1" key="1">
    <citation type="submission" date="2014-07" db="EMBL/GenBank/DDBJ databases">
        <authorList>
            <person name="Martin A.A"/>
            <person name="De Silva N."/>
        </authorList>
    </citation>
    <scope>NUCLEOTIDE SEQUENCE</scope>
</reference>
<protein>
    <submittedName>
        <fullName evidence="2">Adaptin_N domain-containing protein</fullName>
    </submittedName>
</protein>
<proteinExistence type="predicted"/>
<accession>A0A0K0FEZ6</accession>
<evidence type="ECO:0000313" key="1">
    <source>
        <dbReference type="Proteomes" id="UP000035680"/>
    </source>
</evidence>
<dbReference type="InterPro" id="IPR048413">
    <property type="entry name" value="Htt_C-HEAT_rpt"/>
</dbReference>